<dbReference type="Proteomes" id="UP000887569">
    <property type="component" value="Unplaced"/>
</dbReference>
<evidence type="ECO:0000313" key="1">
    <source>
        <dbReference type="Proteomes" id="UP000887569"/>
    </source>
</evidence>
<accession>A0A915C3I1</accession>
<proteinExistence type="predicted"/>
<dbReference type="AlphaFoldDB" id="A0A915C3I1"/>
<dbReference type="WBParaSite" id="PgR082_g032_t04">
    <property type="protein sequence ID" value="PgR082_g032_t04"/>
    <property type="gene ID" value="PgR082_g032"/>
</dbReference>
<name>A0A915C3I1_PARUN</name>
<protein>
    <submittedName>
        <fullName evidence="2">Dynamin-type G domain-containing protein</fullName>
    </submittedName>
</protein>
<reference evidence="2" key="1">
    <citation type="submission" date="2022-11" db="UniProtKB">
        <authorList>
            <consortium name="WormBaseParasite"/>
        </authorList>
    </citation>
    <scope>IDENTIFICATION</scope>
</reference>
<evidence type="ECO:0000313" key="2">
    <source>
        <dbReference type="WBParaSite" id="PgR082_g032_t04"/>
    </source>
</evidence>
<sequence>MNDEIIIEWNCGHLKISSQCLFHIRNRILPEKTILEECVRHCVHSSVMTFMRNAQRMLIIEEYWPIFYLLNLCSQPHKISFGGDSAVRYFYFFDATIFQF</sequence>
<organism evidence="1 2">
    <name type="scientific">Parascaris univalens</name>
    <name type="common">Nematode worm</name>
    <dbReference type="NCBI Taxonomy" id="6257"/>
    <lineage>
        <taxon>Eukaryota</taxon>
        <taxon>Metazoa</taxon>
        <taxon>Ecdysozoa</taxon>
        <taxon>Nematoda</taxon>
        <taxon>Chromadorea</taxon>
        <taxon>Rhabditida</taxon>
        <taxon>Spirurina</taxon>
        <taxon>Ascaridomorpha</taxon>
        <taxon>Ascaridoidea</taxon>
        <taxon>Ascarididae</taxon>
        <taxon>Parascaris</taxon>
    </lineage>
</organism>
<keyword evidence="1" id="KW-1185">Reference proteome</keyword>